<keyword evidence="2" id="KW-0732">Signal</keyword>
<keyword evidence="4" id="KW-1185">Reference proteome</keyword>
<feature type="compositionally biased region" description="Gly residues" evidence="1">
    <location>
        <begin position="67"/>
        <end position="77"/>
    </location>
</feature>
<gene>
    <name evidence="3" type="ORF">PSFLO_00474</name>
</gene>
<feature type="chain" id="PRO_5022943773" evidence="2">
    <location>
        <begin position="21"/>
        <end position="169"/>
    </location>
</feature>
<dbReference type="EMBL" id="OOIP01000001">
    <property type="protein sequence ID" value="SPO35003.1"/>
    <property type="molecule type" value="Genomic_DNA"/>
</dbReference>
<proteinExistence type="predicted"/>
<feature type="region of interest" description="Disordered" evidence="1">
    <location>
        <begin position="67"/>
        <end position="101"/>
    </location>
</feature>
<evidence type="ECO:0000313" key="4">
    <source>
        <dbReference type="Proteomes" id="UP000323386"/>
    </source>
</evidence>
<dbReference type="PROSITE" id="PS51257">
    <property type="entry name" value="PROKAR_LIPOPROTEIN"/>
    <property type="match status" value="1"/>
</dbReference>
<protein>
    <submittedName>
        <fullName evidence="3">Uncharacterized protein</fullName>
    </submittedName>
</protein>
<evidence type="ECO:0000256" key="2">
    <source>
        <dbReference type="SAM" id="SignalP"/>
    </source>
</evidence>
<organism evidence="3 4">
    <name type="scientific">Pseudozyma flocculosa</name>
    <dbReference type="NCBI Taxonomy" id="84751"/>
    <lineage>
        <taxon>Eukaryota</taxon>
        <taxon>Fungi</taxon>
        <taxon>Dikarya</taxon>
        <taxon>Basidiomycota</taxon>
        <taxon>Ustilaginomycotina</taxon>
        <taxon>Ustilaginomycetes</taxon>
        <taxon>Ustilaginales</taxon>
        <taxon>Ustilaginaceae</taxon>
        <taxon>Pseudozyma</taxon>
    </lineage>
</organism>
<dbReference type="Proteomes" id="UP000323386">
    <property type="component" value="Unassembled WGS sequence"/>
</dbReference>
<name>A0A5C3ERR6_9BASI</name>
<dbReference type="AlphaFoldDB" id="A0A5C3ERR6"/>
<feature type="signal peptide" evidence="2">
    <location>
        <begin position="1"/>
        <end position="20"/>
    </location>
</feature>
<reference evidence="3 4" key="1">
    <citation type="submission" date="2018-03" db="EMBL/GenBank/DDBJ databases">
        <authorList>
            <person name="Guldener U."/>
        </authorList>
    </citation>
    <scope>NUCLEOTIDE SEQUENCE [LARGE SCALE GENOMIC DNA]</scope>
    <source>
        <strain evidence="3 4">DAOM196992</strain>
    </source>
</reference>
<accession>A0A5C3ERR6</accession>
<evidence type="ECO:0000256" key="1">
    <source>
        <dbReference type="SAM" id="MobiDB-lite"/>
    </source>
</evidence>
<evidence type="ECO:0000313" key="3">
    <source>
        <dbReference type="EMBL" id="SPO35003.1"/>
    </source>
</evidence>
<sequence>MRSILTAFAAAAMLLVSCRAAEDYATAAAYDVTQNGRMIGQVTVITDLNSNPKEPAYQFCFGEPIAGGNGGQGGQKDQGGKHSNGGKHSKRQQQPAGPTWSIERVEKDHNEKVVIATGAPFGYCYPGNWDPNQPQRQALSELEANFPRFHYRLIFEGKSYVLGNFKFYK</sequence>